<gene>
    <name evidence="1" type="ORF">V3328_15820</name>
</gene>
<reference evidence="1 2" key="1">
    <citation type="submission" date="2024-02" db="EMBL/GenBank/DDBJ databases">
        <title>Genome analysis and characterization of Microbaculum marinisediminis sp. nov., isolated from marine sediment.</title>
        <authorList>
            <person name="Du Z.-J."/>
            <person name="Ye Y.-Q."/>
            <person name="Zhang Z.-R."/>
            <person name="Yuan S.-M."/>
            <person name="Zhang X.-Y."/>
        </authorList>
    </citation>
    <scope>NUCLEOTIDE SEQUENCE [LARGE SCALE GENOMIC DNA]</scope>
    <source>
        <strain evidence="1 2">SDUM1044001</strain>
    </source>
</reference>
<protein>
    <recommendedName>
        <fullName evidence="3">Transposase</fullName>
    </recommendedName>
</protein>
<name>A0AAW9RYH3_9HYPH</name>
<dbReference type="EMBL" id="JAZHOF010000006">
    <property type="protein sequence ID" value="MEJ8572958.1"/>
    <property type="molecule type" value="Genomic_DNA"/>
</dbReference>
<dbReference type="RefSeq" id="WP_340330650.1">
    <property type="nucleotide sequence ID" value="NZ_JAZHOF010000006.1"/>
</dbReference>
<comment type="caution">
    <text evidence="1">The sequence shown here is derived from an EMBL/GenBank/DDBJ whole genome shotgun (WGS) entry which is preliminary data.</text>
</comment>
<evidence type="ECO:0000313" key="1">
    <source>
        <dbReference type="EMBL" id="MEJ8572958.1"/>
    </source>
</evidence>
<proteinExistence type="predicted"/>
<evidence type="ECO:0008006" key="3">
    <source>
        <dbReference type="Google" id="ProtNLM"/>
    </source>
</evidence>
<evidence type="ECO:0000313" key="2">
    <source>
        <dbReference type="Proteomes" id="UP001378188"/>
    </source>
</evidence>
<sequence length="79" mass="8958">MTHTLVLDRGERESLEQSGELTFDKNGDEILIGLSRLESVEFLRLQRESFIHTLSIAKRRKYGLLKSKRKAATEIGAVA</sequence>
<dbReference type="Proteomes" id="UP001378188">
    <property type="component" value="Unassembled WGS sequence"/>
</dbReference>
<keyword evidence="2" id="KW-1185">Reference proteome</keyword>
<dbReference type="AlphaFoldDB" id="A0AAW9RYH3"/>
<organism evidence="1 2">
    <name type="scientific">Microbaculum marinum</name>
    <dbReference type="NCBI Taxonomy" id="1764581"/>
    <lineage>
        <taxon>Bacteria</taxon>
        <taxon>Pseudomonadati</taxon>
        <taxon>Pseudomonadota</taxon>
        <taxon>Alphaproteobacteria</taxon>
        <taxon>Hyphomicrobiales</taxon>
        <taxon>Tepidamorphaceae</taxon>
        <taxon>Microbaculum</taxon>
    </lineage>
</organism>
<accession>A0AAW9RYH3</accession>